<proteinExistence type="predicted"/>
<keyword evidence="1" id="KW-0732">Signal</keyword>
<feature type="signal peptide" evidence="1">
    <location>
        <begin position="1"/>
        <end position="26"/>
    </location>
</feature>
<dbReference type="EMBL" id="JACHOP010000004">
    <property type="protein sequence ID" value="MBB5756704.1"/>
    <property type="molecule type" value="Genomic_DNA"/>
</dbReference>
<comment type="caution">
    <text evidence="2">The sequence shown here is derived from an EMBL/GenBank/DDBJ whole genome shotgun (WGS) entry which is preliminary data.</text>
</comment>
<accession>A0A840ZHM1</accession>
<reference evidence="2 3" key="1">
    <citation type="submission" date="2020-08" db="EMBL/GenBank/DDBJ databases">
        <title>Genomic Encyclopedia of Type Strains, Phase IV (KMG-IV): sequencing the most valuable type-strain genomes for metagenomic binning, comparative biology and taxonomic classification.</title>
        <authorList>
            <person name="Goeker M."/>
        </authorList>
    </citation>
    <scope>NUCLEOTIDE SEQUENCE [LARGE SCALE GENOMIC DNA]</scope>
    <source>
        <strain evidence="2 3">DSM 2163</strain>
    </source>
</reference>
<dbReference type="Proteomes" id="UP000583454">
    <property type="component" value="Unassembled WGS sequence"/>
</dbReference>
<evidence type="ECO:0000313" key="3">
    <source>
        <dbReference type="Proteomes" id="UP000583454"/>
    </source>
</evidence>
<sequence>MPAPRVMKPVALAVLGTTLASLPAIAQPRTPTVRLTCAEAMGIVKAEGSVVLGIGGRTPERFVRDRSLCELTEIAELRFVPTRDNPQCPIGYRCREPDYGDWNWNGD</sequence>
<gene>
    <name evidence="2" type="ORF">HNR00_001404</name>
</gene>
<keyword evidence="3" id="KW-1185">Reference proteome</keyword>
<feature type="chain" id="PRO_5032757931" evidence="1">
    <location>
        <begin position="27"/>
        <end position="107"/>
    </location>
</feature>
<name>A0A840ZHM1_9HYPH</name>
<organism evidence="2 3">
    <name type="scientific">Methylorubrum rhodinum</name>
    <dbReference type="NCBI Taxonomy" id="29428"/>
    <lineage>
        <taxon>Bacteria</taxon>
        <taxon>Pseudomonadati</taxon>
        <taxon>Pseudomonadota</taxon>
        <taxon>Alphaproteobacteria</taxon>
        <taxon>Hyphomicrobiales</taxon>
        <taxon>Methylobacteriaceae</taxon>
        <taxon>Methylorubrum</taxon>
    </lineage>
</organism>
<evidence type="ECO:0000256" key="1">
    <source>
        <dbReference type="SAM" id="SignalP"/>
    </source>
</evidence>
<protein>
    <submittedName>
        <fullName evidence="2">Uncharacterized protein</fullName>
    </submittedName>
</protein>
<evidence type="ECO:0000313" key="2">
    <source>
        <dbReference type="EMBL" id="MBB5756704.1"/>
    </source>
</evidence>
<dbReference type="AlphaFoldDB" id="A0A840ZHM1"/>